<accession>A0AAW3ZTJ2</accession>
<organism evidence="5 6">
    <name type="scientific">Pseudomarimonas arenosa</name>
    <dbReference type="NCBI Taxonomy" id="2774145"/>
    <lineage>
        <taxon>Bacteria</taxon>
        <taxon>Pseudomonadati</taxon>
        <taxon>Pseudomonadota</taxon>
        <taxon>Gammaproteobacteria</taxon>
        <taxon>Lysobacterales</taxon>
        <taxon>Lysobacteraceae</taxon>
        <taxon>Pseudomarimonas</taxon>
    </lineage>
</organism>
<dbReference type="SUPFAM" id="SSF51206">
    <property type="entry name" value="cAMP-binding domain-like"/>
    <property type="match status" value="1"/>
</dbReference>
<evidence type="ECO:0000256" key="1">
    <source>
        <dbReference type="ARBA" id="ARBA00023015"/>
    </source>
</evidence>
<dbReference type="Pfam" id="PF13545">
    <property type="entry name" value="HTH_Crp_2"/>
    <property type="match status" value="1"/>
</dbReference>
<dbReference type="SUPFAM" id="SSF46785">
    <property type="entry name" value="Winged helix' DNA-binding domain"/>
    <property type="match status" value="1"/>
</dbReference>
<evidence type="ECO:0000259" key="4">
    <source>
        <dbReference type="PROSITE" id="PS51063"/>
    </source>
</evidence>
<comment type="caution">
    <text evidence="5">The sequence shown here is derived from an EMBL/GenBank/DDBJ whole genome shotgun (WGS) entry which is preliminary data.</text>
</comment>
<dbReference type="InterPro" id="IPR012318">
    <property type="entry name" value="HTH_CRP"/>
</dbReference>
<evidence type="ECO:0000313" key="5">
    <source>
        <dbReference type="EMBL" id="MBD8527441.1"/>
    </source>
</evidence>
<dbReference type="InterPro" id="IPR036390">
    <property type="entry name" value="WH_DNA-bd_sf"/>
</dbReference>
<dbReference type="InterPro" id="IPR018490">
    <property type="entry name" value="cNMP-bd_dom_sf"/>
</dbReference>
<sequence length="225" mass="24469">MATTESQNAPNQLIEALPSGVREQLRRCGETVVLEVDQVLCTEGHPYTHVYFPTGSVVSQMVTLRGHASFDVSMIGCEGMLGASLVLDVIEAPWLAKVEGAGSAVRIAAGDLCRLLEAHQGLRRPLGRYLFNSYQKLGLSACCARFHEIEPRLAGYLLSTADRVPGGSFQRTHQTLADMLGVQRSAVTIAAGALQRRGLIRYSRGEIQILNRPALVSAACECYRR</sequence>
<name>A0AAW3ZTJ2_9GAMM</name>
<dbReference type="GO" id="GO:0006355">
    <property type="term" value="P:regulation of DNA-templated transcription"/>
    <property type="evidence" value="ECO:0007669"/>
    <property type="project" value="InterPro"/>
</dbReference>
<dbReference type="EMBL" id="JACYTR010000052">
    <property type="protein sequence ID" value="MBD8527441.1"/>
    <property type="molecule type" value="Genomic_DNA"/>
</dbReference>
<gene>
    <name evidence="5" type="ORF">IFO71_16985</name>
</gene>
<evidence type="ECO:0000256" key="2">
    <source>
        <dbReference type="ARBA" id="ARBA00023125"/>
    </source>
</evidence>
<keyword evidence="2" id="KW-0238">DNA-binding</keyword>
<feature type="domain" description="HTH crp-type" evidence="4">
    <location>
        <begin position="147"/>
        <end position="213"/>
    </location>
</feature>
<dbReference type="GO" id="GO:0003677">
    <property type="term" value="F:DNA binding"/>
    <property type="evidence" value="ECO:0007669"/>
    <property type="project" value="UniProtKB-KW"/>
</dbReference>
<reference evidence="5 6" key="1">
    <citation type="submission" date="2020-09" db="EMBL/GenBank/DDBJ databases">
        <title>Pseudoxanthomonas sp. CAU 1598 isolated from sand of Yaerae Beach.</title>
        <authorList>
            <person name="Kim W."/>
        </authorList>
    </citation>
    <scope>NUCLEOTIDE SEQUENCE [LARGE SCALE GENOMIC DNA]</scope>
    <source>
        <strain evidence="5 6">CAU 1598</strain>
    </source>
</reference>
<protein>
    <submittedName>
        <fullName evidence="5">Crp/Fnr family transcriptional regulator</fullName>
    </submittedName>
</protein>
<dbReference type="RefSeq" id="WP_192030861.1">
    <property type="nucleotide sequence ID" value="NZ_JACYTR010000052.1"/>
</dbReference>
<dbReference type="AlphaFoldDB" id="A0AAW3ZTJ2"/>
<proteinExistence type="predicted"/>
<keyword evidence="1" id="KW-0805">Transcription regulation</keyword>
<dbReference type="PROSITE" id="PS51063">
    <property type="entry name" value="HTH_CRP_2"/>
    <property type="match status" value="1"/>
</dbReference>
<evidence type="ECO:0000256" key="3">
    <source>
        <dbReference type="ARBA" id="ARBA00023163"/>
    </source>
</evidence>
<dbReference type="InterPro" id="IPR014710">
    <property type="entry name" value="RmlC-like_jellyroll"/>
</dbReference>
<dbReference type="Proteomes" id="UP000613768">
    <property type="component" value="Unassembled WGS sequence"/>
</dbReference>
<evidence type="ECO:0000313" key="6">
    <source>
        <dbReference type="Proteomes" id="UP000613768"/>
    </source>
</evidence>
<keyword evidence="6" id="KW-1185">Reference proteome</keyword>
<dbReference type="Gene3D" id="2.60.120.10">
    <property type="entry name" value="Jelly Rolls"/>
    <property type="match status" value="1"/>
</dbReference>
<keyword evidence="3" id="KW-0804">Transcription</keyword>